<evidence type="ECO:0000313" key="2">
    <source>
        <dbReference type="Proteomes" id="UP000580568"/>
    </source>
</evidence>
<comment type="caution">
    <text evidence="1">The sequence shown here is derived from an EMBL/GenBank/DDBJ whole genome shotgun (WGS) entry which is preliminary data.</text>
</comment>
<keyword evidence="2" id="KW-1185">Reference proteome</keyword>
<reference evidence="1 2" key="1">
    <citation type="submission" date="2020-07" db="EMBL/GenBank/DDBJ databases">
        <title>A new beta-1,3-glucan-decomposing anaerobic bacterium isolated from anoxic soil subjected to biological soil disinfestation.</title>
        <authorList>
            <person name="Ueki A."/>
            <person name="Tonouchi A."/>
        </authorList>
    </citation>
    <scope>NUCLEOTIDE SEQUENCE [LARGE SCALE GENOMIC DNA]</scope>
    <source>
        <strain evidence="1 2">TW1</strain>
    </source>
</reference>
<evidence type="ECO:0000313" key="1">
    <source>
        <dbReference type="EMBL" id="GFP78429.1"/>
    </source>
</evidence>
<dbReference type="RefSeq" id="WP_183279929.1">
    <property type="nucleotide sequence ID" value="NZ_BLZR01000002.1"/>
</dbReference>
<sequence length="129" mass="15118">MDLSKDRIRVLLIDSVHSKIDAKDFFEKNLNSGELLNILIEFAVDDYSGDARMEAAYWISRFETILLKNVEKDLLRIQEDELDSIACHILVALGKIKSKEGLKFLIEKRIEPEMYWESRALKYYFSDIL</sequence>
<accession>A0A6V8SMI3</accession>
<proteinExistence type="predicted"/>
<gene>
    <name evidence="1" type="ORF">bsdtw1_04653</name>
</gene>
<dbReference type="AlphaFoldDB" id="A0A6V8SMI3"/>
<name>A0A6V8SMI3_9CLOT</name>
<evidence type="ECO:0008006" key="3">
    <source>
        <dbReference type="Google" id="ProtNLM"/>
    </source>
</evidence>
<protein>
    <recommendedName>
        <fullName evidence="3">HEAT repeat domain-containing protein</fullName>
    </recommendedName>
</protein>
<organism evidence="1 2">
    <name type="scientific">Clostridium fungisolvens</name>
    <dbReference type="NCBI Taxonomy" id="1604897"/>
    <lineage>
        <taxon>Bacteria</taxon>
        <taxon>Bacillati</taxon>
        <taxon>Bacillota</taxon>
        <taxon>Clostridia</taxon>
        <taxon>Eubacteriales</taxon>
        <taxon>Clostridiaceae</taxon>
        <taxon>Clostridium</taxon>
    </lineage>
</organism>
<dbReference type="EMBL" id="BLZR01000002">
    <property type="protein sequence ID" value="GFP78429.1"/>
    <property type="molecule type" value="Genomic_DNA"/>
</dbReference>
<dbReference type="Proteomes" id="UP000580568">
    <property type="component" value="Unassembled WGS sequence"/>
</dbReference>